<keyword evidence="1" id="KW-0812">Transmembrane</keyword>
<accession>A0A914PCH6</accession>
<dbReference type="WBParaSite" id="PDA_v2.g15876.t1">
    <property type="protein sequence ID" value="PDA_v2.g15876.t1"/>
    <property type="gene ID" value="PDA_v2.g15876"/>
</dbReference>
<dbReference type="AlphaFoldDB" id="A0A914PCH6"/>
<proteinExistence type="predicted"/>
<protein>
    <submittedName>
        <fullName evidence="3">Uncharacterized protein</fullName>
    </submittedName>
</protein>
<evidence type="ECO:0000256" key="1">
    <source>
        <dbReference type="SAM" id="Phobius"/>
    </source>
</evidence>
<reference evidence="3" key="1">
    <citation type="submission" date="2022-11" db="UniProtKB">
        <authorList>
            <consortium name="WormBaseParasite"/>
        </authorList>
    </citation>
    <scope>IDENTIFICATION</scope>
</reference>
<feature type="transmembrane region" description="Helical" evidence="1">
    <location>
        <begin position="64"/>
        <end position="86"/>
    </location>
</feature>
<keyword evidence="1" id="KW-1133">Transmembrane helix</keyword>
<organism evidence="2 3">
    <name type="scientific">Panagrolaimus davidi</name>
    <dbReference type="NCBI Taxonomy" id="227884"/>
    <lineage>
        <taxon>Eukaryota</taxon>
        <taxon>Metazoa</taxon>
        <taxon>Ecdysozoa</taxon>
        <taxon>Nematoda</taxon>
        <taxon>Chromadorea</taxon>
        <taxon>Rhabditida</taxon>
        <taxon>Tylenchina</taxon>
        <taxon>Panagrolaimomorpha</taxon>
        <taxon>Panagrolaimoidea</taxon>
        <taxon>Panagrolaimidae</taxon>
        <taxon>Panagrolaimus</taxon>
    </lineage>
</organism>
<evidence type="ECO:0000313" key="3">
    <source>
        <dbReference type="WBParaSite" id="PDA_v2.g15876.t1"/>
    </source>
</evidence>
<sequence length="183" mass="20556">MAPIAYSWEEVYEEDCNCPTHTKCMRPATWDNPRICIHETYNFPIDFMRPAPIGDRWWEHLAELALFGIFICAALLIVLQISQMLCRKRQQRRLRSAIYHLSYQVPMFHAPVPVDINAAPGAVNEASVAGNGEAAFVEVDLRDPAPAVPPAPKLVSQAFHAVQAKTKRWFKSSPHCSIAEASV</sequence>
<keyword evidence="2" id="KW-1185">Reference proteome</keyword>
<name>A0A914PCH6_9BILA</name>
<keyword evidence="1" id="KW-0472">Membrane</keyword>
<dbReference type="Proteomes" id="UP000887578">
    <property type="component" value="Unplaced"/>
</dbReference>
<evidence type="ECO:0000313" key="2">
    <source>
        <dbReference type="Proteomes" id="UP000887578"/>
    </source>
</evidence>